<keyword evidence="2 5" id="KW-0812">Transmembrane</keyword>
<feature type="transmembrane region" description="Helical" evidence="5">
    <location>
        <begin position="28"/>
        <end position="52"/>
    </location>
</feature>
<dbReference type="GO" id="GO:0004930">
    <property type="term" value="F:G protein-coupled receptor activity"/>
    <property type="evidence" value="ECO:0007669"/>
    <property type="project" value="InterPro"/>
</dbReference>
<evidence type="ECO:0000256" key="2">
    <source>
        <dbReference type="ARBA" id="ARBA00022692"/>
    </source>
</evidence>
<comment type="caution">
    <text evidence="7">The sequence shown here is derived from an EMBL/GenBank/DDBJ whole genome shotgun (WGS) entry which is preliminary data.</text>
</comment>
<feature type="transmembrane region" description="Helical" evidence="5">
    <location>
        <begin position="148"/>
        <end position="169"/>
    </location>
</feature>
<evidence type="ECO:0000256" key="5">
    <source>
        <dbReference type="SAM" id="Phobius"/>
    </source>
</evidence>
<dbReference type="InterPro" id="IPR017452">
    <property type="entry name" value="GPCR_Rhodpsn_7TM"/>
</dbReference>
<keyword evidence="8" id="KW-1185">Reference proteome</keyword>
<dbReference type="AlphaFoldDB" id="A0A815KPM5"/>
<protein>
    <recommendedName>
        <fullName evidence="6">G-protein coupled receptors family 1 profile domain-containing protein</fullName>
    </recommendedName>
</protein>
<dbReference type="GO" id="GO:0016020">
    <property type="term" value="C:membrane"/>
    <property type="evidence" value="ECO:0007669"/>
    <property type="project" value="UniProtKB-SubCell"/>
</dbReference>
<evidence type="ECO:0000256" key="3">
    <source>
        <dbReference type="ARBA" id="ARBA00022989"/>
    </source>
</evidence>
<dbReference type="PANTHER" id="PTHR46641:SF25">
    <property type="entry name" value="CNMAMIDE RECEPTOR-RELATED"/>
    <property type="match status" value="1"/>
</dbReference>
<feature type="transmembrane region" description="Helical" evidence="5">
    <location>
        <begin position="64"/>
        <end position="94"/>
    </location>
</feature>
<keyword evidence="3 5" id="KW-1133">Transmembrane helix</keyword>
<accession>A0A815KPM5</accession>
<dbReference type="InterPro" id="IPR052954">
    <property type="entry name" value="GPCR-Ligand_Int"/>
</dbReference>
<feature type="domain" description="G-protein coupled receptors family 1 profile" evidence="6">
    <location>
        <begin position="44"/>
        <end position="423"/>
    </location>
</feature>
<feature type="transmembrane region" description="Helical" evidence="5">
    <location>
        <begin position="192"/>
        <end position="217"/>
    </location>
</feature>
<dbReference type="EMBL" id="CAJNOR010003269">
    <property type="protein sequence ID" value="CAF1396063.1"/>
    <property type="molecule type" value="Genomic_DNA"/>
</dbReference>
<keyword evidence="4 5" id="KW-0472">Membrane</keyword>
<evidence type="ECO:0000256" key="1">
    <source>
        <dbReference type="ARBA" id="ARBA00004370"/>
    </source>
</evidence>
<dbReference type="InterPro" id="IPR000276">
    <property type="entry name" value="GPCR_Rhodpsn"/>
</dbReference>
<evidence type="ECO:0000313" key="7">
    <source>
        <dbReference type="EMBL" id="CAF1396063.1"/>
    </source>
</evidence>
<feature type="transmembrane region" description="Helical" evidence="5">
    <location>
        <begin position="400"/>
        <end position="425"/>
    </location>
</feature>
<name>A0A815KPM5_ADIRI</name>
<dbReference type="Pfam" id="PF00001">
    <property type="entry name" value="7tm_1"/>
    <property type="match status" value="1"/>
</dbReference>
<dbReference type="PRINTS" id="PR00237">
    <property type="entry name" value="GPCRRHODOPSN"/>
</dbReference>
<dbReference type="PROSITE" id="PS50262">
    <property type="entry name" value="G_PROTEIN_RECEP_F1_2"/>
    <property type="match status" value="1"/>
</dbReference>
<evidence type="ECO:0000313" key="8">
    <source>
        <dbReference type="Proteomes" id="UP000663828"/>
    </source>
</evidence>
<evidence type="ECO:0000256" key="4">
    <source>
        <dbReference type="ARBA" id="ARBA00023136"/>
    </source>
</evidence>
<proteinExistence type="predicted"/>
<dbReference type="SUPFAM" id="SSF81321">
    <property type="entry name" value="Family A G protein-coupled receptor-like"/>
    <property type="match status" value="1"/>
</dbReference>
<sequence>MNISNHSDELISNLTTDSSNLLLHLSIWSLRIVCPLFAFICPIFNWACIRTFQSRIYARSSSKWYFIFIAIFDTIYVVVTAPLLFLITIEVYILNWNIFFCKSIVFFNYLSCQISAGLLACLSIDRLFATSCISLYRRNCTTNFSRMICFSVIAVFSIVNSHYLIGYTIDSNRFCSIRRYKWYEANYSRLNVVYLLSYSIIPFTIITICNIFIVISVGQNKANIKKKYAVKKSIPSTGIQQEQATTPSDSNPACDKPSTSLKIRTYSMENNAEHRHDTFVSVNEDKTVTTSLIFSNDGSNHRMNVPMTPNDQLASSSEFSWNVSDQKRRSVSSCYDRSSSTTFIPPMSPQPSHTHKICVQLQITISLLAISICFILCTLPNCISTIMIQTYTNDEGNRKFWQAMNFFSIIPLLITHSVNLIFYYVSSKMFRQRFKEYYFRKRSK</sequence>
<gene>
    <name evidence="7" type="ORF">XAT740_LOCUS33874</name>
</gene>
<feature type="transmembrane region" description="Helical" evidence="5">
    <location>
        <begin position="365"/>
        <end position="388"/>
    </location>
</feature>
<reference evidence="7" key="1">
    <citation type="submission" date="2021-02" db="EMBL/GenBank/DDBJ databases">
        <authorList>
            <person name="Nowell W R."/>
        </authorList>
    </citation>
    <scope>NUCLEOTIDE SEQUENCE</scope>
</reference>
<evidence type="ECO:0000259" key="6">
    <source>
        <dbReference type="PROSITE" id="PS50262"/>
    </source>
</evidence>
<organism evidence="7 8">
    <name type="scientific">Adineta ricciae</name>
    <name type="common">Rotifer</name>
    <dbReference type="NCBI Taxonomy" id="249248"/>
    <lineage>
        <taxon>Eukaryota</taxon>
        <taxon>Metazoa</taxon>
        <taxon>Spiralia</taxon>
        <taxon>Gnathifera</taxon>
        <taxon>Rotifera</taxon>
        <taxon>Eurotatoria</taxon>
        <taxon>Bdelloidea</taxon>
        <taxon>Adinetida</taxon>
        <taxon>Adinetidae</taxon>
        <taxon>Adineta</taxon>
    </lineage>
</organism>
<dbReference type="PANTHER" id="PTHR46641">
    <property type="entry name" value="FMRFAMIDE RECEPTOR-RELATED"/>
    <property type="match status" value="1"/>
</dbReference>
<dbReference type="Gene3D" id="1.20.1070.10">
    <property type="entry name" value="Rhodopsin 7-helix transmembrane proteins"/>
    <property type="match status" value="1"/>
</dbReference>
<comment type="subcellular location">
    <subcellularLocation>
        <location evidence="1">Membrane</location>
    </subcellularLocation>
</comment>
<dbReference type="Proteomes" id="UP000663828">
    <property type="component" value="Unassembled WGS sequence"/>
</dbReference>